<dbReference type="Gene3D" id="3.20.20.100">
    <property type="entry name" value="NADP-dependent oxidoreductase domain"/>
    <property type="match status" value="1"/>
</dbReference>
<dbReference type="RefSeq" id="WP_380603967.1">
    <property type="nucleotide sequence ID" value="NZ_JBHSDU010000015.1"/>
</dbReference>
<evidence type="ECO:0000313" key="3">
    <source>
        <dbReference type="Proteomes" id="UP001595904"/>
    </source>
</evidence>
<evidence type="ECO:0000259" key="1">
    <source>
        <dbReference type="Pfam" id="PF00248"/>
    </source>
</evidence>
<comment type="caution">
    <text evidence="2">The sequence shown here is derived from an EMBL/GenBank/DDBJ whole genome shotgun (WGS) entry which is preliminary data.</text>
</comment>
<reference evidence="3" key="1">
    <citation type="journal article" date="2019" name="Int. J. Syst. Evol. Microbiol.">
        <title>The Global Catalogue of Microorganisms (GCM) 10K type strain sequencing project: providing services to taxonomists for standard genome sequencing and annotation.</title>
        <authorList>
            <consortium name="The Broad Institute Genomics Platform"/>
            <consortium name="The Broad Institute Genome Sequencing Center for Infectious Disease"/>
            <person name="Wu L."/>
            <person name="Ma J."/>
        </authorList>
    </citation>
    <scope>NUCLEOTIDE SEQUENCE [LARGE SCALE GENOMIC DNA]</scope>
    <source>
        <strain evidence="3">CGMCC 1.10759</strain>
    </source>
</reference>
<dbReference type="Proteomes" id="UP001595904">
    <property type="component" value="Unassembled WGS sequence"/>
</dbReference>
<dbReference type="InterPro" id="IPR020471">
    <property type="entry name" value="AKR"/>
</dbReference>
<gene>
    <name evidence="2" type="ORF">ACFPN2_31025</name>
</gene>
<dbReference type="PANTHER" id="PTHR42686:SF1">
    <property type="entry name" value="GH17980P-RELATED"/>
    <property type="match status" value="1"/>
</dbReference>
<proteinExistence type="predicted"/>
<dbReference type="PANTHER" id="PTHR42686">
    <property type="entry name" value="GH17980P-RELATED"/>
    <property type="match status" value="1"/>
</dbReference>
<dbReference type="InterPro" id="IPR036812">
    <property type="entry name" value="NAD(P)_OxRdtase_dom_sf"/>
</dbReference>
<evidence type="ECO:0000313" key="2">
    <source>
        <dbReference type="EMBL" id="MFC4313549.1"/>
    </source>
</evidence>
<dbReference type="InterPro" id="IPR023210">
    <property type="entry name" value="NADP_OxRdtase_dom"/>
</dbReference>
<feature type="domain" description="NADP-dependent oxidoreductase" evidence="1">
    <location>
        <begin position="26"/>
        <end position="337"/>
    </location>
</feature>
<dbReference type="EMBL" id="JBHSDU010000015">
    <property type="protein sequence ID" value="MFC4313549.1"/>
    <property type="molecule type" value="Genomic_DNA"/>
</dbReference>
<keyword evidence="3" id="KW-1185">Reference proteome</keyword>
<organism evidence="2 3">
    <name type="scientific">Steroidobacter flavus</name>
    <dbReference type="NCBI Taxonomy" id="1842136"/>
    <lineage>
        <taxon>Bacteria</taxon>
        <taxon>Pseudomonadati</taxon>
        <taxon>Pseudomonadota</taxon>
        <taxon>Gammaproteobacteria</taxon>
        <taxon>Steroidobacterales</taxon>
        <taxon>Steroidobacteraceae</taxon>
        <taxon>Steroidobacter</taxon>
    </lineage>
</organism>
<protein>
    <submittedName>
        <fullName evidence="2">Aldo/keto reductase</fullName>
    </submittedName>
</protein>
<sequence>MSAHHALIQNGLPRRPLGRTRLQVSELGLGAAALGNLYRPLSDAEADQTLAAAFDAGMSYVDCAPYYGFGLCEQRVGAGLRGREGIVVSSKVGRLLEPAPEVSDDSERFGFRSALPFTPVFDYSYDGVMQSWESSLQRLGLERIDVLYVHDIGRMTHGYRHPERMYQLIHGGGLRALTKLRAEGQVDAIGIGVNEIPICLELLEEIDLDVILLAGRYTLLEQKPLDALFPECARRGTSIVIGGPYNSGILATGTRGHAIPRFNYEVAATDVVFRVRRLERVCREFNVPLPAAALQFPLAHPQVASVIPGLGGREQVEQTLAFYRTRIPAEFWQELRSQSLIHEAAPATDKV</sequence>
<accession>A0ABV8T130</accession>
<dbReference type="SUPFAM" id="SSF51430">
    <property type="entry name" value="NAD(P)-linked oxidoreductase"/>
    <property type="match status" value="1"/>
</dbReference>
<dbReference type="Pfam" id="PF00248">
    <property type="entry name" value="Aldo_ket_red"/>
    <property type="match status" value="1"/>
</dbReference>
<name>A0ABV8T130_9GAMM</name>